<evidence type="ECO:0000256" key="1">
    <source>
        <dbReference type="SAM" id="MobiDB-lite"/>
    </source>
</evidence>
<keyword evidence="3" id="KW-1185">Reference proteome</keyword>
<name>A0A6A7ACD4_9PLEO</name>
<gene>
    <name evidence="2" type="ORF">CC86DRAFT_169007</name>
</gene>
<dbReference type="Proteomes" id="UP000799424">
    <property type="component" value="Unassembled WGS sequence"/>
</dbReference>
<feature type="region of interest" description="Disordered" evidence="1">
    <location>
        <begin position="21"/>
        <end position="73"/>
    </location>
</feature>
<evidence type="ECO:0000313" key="2">
    <source>
        <dbReference type="EMBL" id="KAF2830922.1"/>
    </source>
</evidence>
<evidence type="ECO:0000313" key="3">
    <source>
        <dbReference type="Proteomes" id="UP000799424"/>
    </source>
</evidence>
<proteinExistence type="predicted"/>
<feature type="compositionally biased region" description="Basic and acidic residues" evidence="1">
    <location>
        <begin position="58"/>
        <end position="70"/>
    </location>
</feature>
<reference evidence="2" key="1">
    <citation type="journal article" date="2020" name="Stud. Mycol.">
        <title>101 Dothideomycetes genomes: a test case for predicting lifestyles and emergence of pathogens.</title>
        <authorList>
            <person name="Haridas S."/>
            <person name="Albert R."/>
            <person name="Binder M."/>
            <person name="Bloem J."/>
            <person name="Labutti K."/>
            <person name="Salamov A."/>
            <person name="Andreopoulos B."/>
            <person name="Baker S."/>
            <person name="Barry K."/>
            <person name="Bills G."/>
            <person name="Bluhm B."/>
            <person name="Cannon C."/>
            <person name="Castanera R."/>
            <person name="Culley D."/>
            <person name="Daum C."/>
            <person name="Ezra D."/>
            <person name="Gonzalez J."/>
            <person name="Henrissat B."/>
            <person name="Kuo A."/>
            <person name="Liang C."/>
            <person name="Lipzen A."/>
            <person name="Lutzoni F."/>
            <person name="Magnuson J."/>
            <person name="Mondo S."/>
            <person name="Nolan M."/>
            <person name="Ohm R."/>
            <person name="Pangilinan J."/>
            <person name="Park H.-J."/>
            <person name="Ramirez L."/>
            <person name="Alfaro M."/>
            <person name="Sun H."/>
            <person name="Tritt A."/>
            <person name="Yoshinaga Y."/>
            <person name="Zwiers L.-H."/>
            <person name="Turgeon B."/>
            <person name="Goodwin S."/>
            <person name="Spatafora J."/>
            <person name="Crous P."/>
            <person name="Grigoriev I."/>
        </authorList>
    </citation>
    <scope>NUCLEOTIDE SEQUENCE</scope>
    <source>
        <strain evidence="2">CBS 113818</strain>
    </source>
</reference>
<sequence length="248" mass="28431">MYRTDRGSRCTDEVELLGLTEQLVEDVSDNGRRQQSRQANSSEPGPVDSPDATPSPEQTHDDKVESRAGSEEEEVISVSPALITFYRKDLASKLNDLFDNGVHELAVDQLKELVDRFRKLWLCKAPYFESLFGGSFNDKHGILENWLQSIDAFADLRSMADFDARTTTRAEFVRTLSASTLKRARPVVLRMRAKISRWRRNENFSKKRFARDVADVLIVMADWAGMMGRDGRQELLTEVNQFLFAWFE</sequence>
<protein>
    <submittedName>
        <fullName evidence="2">Uncharacterized protein</fullName>
    </submittedName>
</protein>
<dbReference type="AlphaFoldDB" id="A0A6A7ACD4"/>
<organism evidence="2 3">
    <name type="scientific">Ophiobolus disseminans</name>
    <dbReference type="NCBI Taxonomy" id="1469910"/>
    <lineage>
        <taxon>Eukaryota</taxon>
        <taxon>Fungi</taxon>
        <taxon>Dikarya</taxon>
        <taxon>Ascomycota</taxon>
        <taxon>Pezizomycotina</taxon>
        <taxon>Dothideomycetes</taxon>
        <taxon>Pleosporomycetidae</taxon>
        <taxon>Pleosporales</taxon>
        <taxon>Pleosporineae</taxon>
        <taxon>Phaeosphaeriaceae</taxon>
        <taxon>Ophiobolus</taxon>
    </lineage>
</organism>
<accession>A0A6A7ACD4</accession>
<dbReference type="EMBL" id="MU006219">
    <property type="protein sequence ID" value="KAF2830922.1"/>
    <property type="molecule type" value="Genomic_DNA"/>
</dbReference>